<dbReference type="InterPro" id="IPR036691">
    <property type="entry name" value="Endo/exonu/phosph_ase_sf"/>
</dbReference>
<gene>
    <name evidence="3" type="ORF">MERR_LOCUS49045</name>
</gene>
<dbReference type="GO" id="GO:0004523">
    <property type="term" value="F:RNA-DNA hybrid ribonuclease activity"/>
    <property type="evidence" value="ECO:0007669"/>
    <property type="project" value="InterPro"/>
</dbReference>
<sequence>MSAAMDRALMALSIEEEDKPLVLPNRPEYSSCGNNALSLIGRILNPDFQKVHHLITDLPRKWGNARRVRGVALTRERFQFFFRSEYELLDILDRGVQSHNDWAIAMERWVEKEPDGYLQFIPLWVQINNMPVNHYTTQTIWDIGDVLGEVKEIAYDDSKSQGQHFVRVKVMFNVAMPLRKTKLIDLPSGEQVMMEFVYEKIKKRCFNCQRLNHANDLCPLLIKARQEKAADRRLKAVAEKKEEHLIIKESDPLFGVLNEDQVGVNPLTGRPKINPEVLEEMRKYLVTVNGDDLAVKQERVKSTIAEVELDPSAQKIILRMETRPMVSRDVEPPRMWQEGNGDLRYKLDALRVHQDVFPPSGCLTVYDPTLNEAGSSGTTVVKGKARKRQVKRLRIGKLKSELCLAPITEIKKNGKGVLAPKRKTATQNDSKIQNARRKNQKGVGWPQDLVIPRLKELRKKHFPEVMFLMETMNCRNVIVDLQEWLGYKRVYTVEPIGKSGGLALFCKHGVDIEMLVATKNLLDLHVQFGVFSFFVSCVYGAPDKSNRVAVWEVISRIGVSRKASWCMLGDFNEITHNGEKLGGPKRSLQSFQPFVNMLEDCGMSELVSHGNGFTWGGFRGKWWIQSRLDRCFGNKSWFDLFPVSNQSFLDKRGSDHRPVLVCLQSSQDSYRGNFRFDKRFLFQPLVKESIAIAWNSRYGGSSQSVSDRLRICRKSLSRWKKKKNMNAKDRLHQLEINLEQEQSAMLPCTQRLWYLKRELVLAYKEDEIFWRQKSRQKWLREGDRNSKFFHDSVKCERNHKRLEELLDENGVLQKSEAAKGVVAVSYFDKLFSSANPINFAEWFADFTPRVSSGMNDSLISLISEAEIKEAVFSIKPSSAPGADGMTGLFYQHYWSIVGKQVTKEVKDFFFSGIFPKEWNFTHISLLPKVTNASKMTELRPISLCSVLYKIVSKILVKRMQPFLNQLVSVNQSAFVSNRLISDNVVIAHELVHGLRTHPVISAEFMALKSDMSKAYDRVEWSYVRALLQALGFHQVWVEWVMFCITTVSYSVLINDKPHGIITPQRGLRQGDPLSPFLFVLCTEGLTHLLNRAERLGLVEGIRFSEEGPAVHHLLFADDSLFLCKANDQQCFALKGILKIYGEVTGQMINHSKSSITFGSKIDTDQRKRIQEVMGIVNEGGAGSYLGLPECFSGSKIELLDYLRERVQTRVSGWFSKILSPGGKETLLKSVLSAMPVYAMSCFKLPKGICGKLRSVMAEFWWSSVENKKNVHWISWEKMCLPKNLGGMGFRDIEDFNQALLAKQAWRILQEPESLVARLLQSRYFPKISFMDSKVGTRPSFAWSSILWGRELLSKGLRKRVGNGISVKVWIDPWVLGDEGLRAPWRLNQFFNVNLIAKDLIDFRARKWNVQKLREIFYPEDIRRILQEQPATKSDDYWSWIHNQSGDYSVKSGFWLASKVNKAELFREAAMLPSINDLKIQVWALKTEKKIKIFLWKTLCGAVAVGDKLQERGLKVQNVCQACGRDGESINHVLFTCTLPRQMWALSDMPSPRNILLFDSKSFNSLESLEKLATEVDFWFLAQAVDKEWELLVASVKETPVLRWRPPPKPWLKCNVSCVWSKGRKMGGMAWVLRDEKGLVLLHSRRSFVNLGSRLECSFRGTLWALHCLRSHGVERVVVAVEEKVVAGVLERPKAWPSFRYQADLLGEILASFWSWKVELEPRCANRGAFFIAQRVIRCELYQSYVTSSHPGWLNNLFESEKALPSV</sequence>
<dbReference type="SUPFAM" id="SSF56219">
    <property type="entry name" value="DNase I-like"/>
    <property type="match status" value="1"/>
</dbReference>
<dbReference type="PANTHER" id="PTHR33116:SF86">
    <property type="entry name" value="REVERSE TRANSCRIPTASE DOMAIN-CONTAINING PROTEIN"/>
    <property type="match status" value="1"/>
</dbReference>
<protein>
    <recommendedName>
        <fullName evidence="2">Reverse transcriptase domain-containing protein</fullName>
    </recommendedName>
</protein>
<dbReference type="EMBL" id="CACVBM020001895">
    <property type="protein sequence ID" value="CAA7061809.1"/>
    <property type="molecule type" value="Genomic_DNA"/>
</dbReference>
<dbReference type="Pfam" id="PF14111">
    <property type="entry name" value="DUF4283"/>
    <property type="match status" value="1"/>
</dbReference>
<dbReference type="GO" id="GO:0003676">
    <property type="term" value="F:nucleic acid binding"/>
    <property type="evidence" value="ECO:0007669"/>
    <property type="project" value="InterPro"/>
</dbReference>
<dbReference type="InterPro" id="IPR002156">
    <property type="entry name" value="RNaseH_domain"/>
</dbReference>
<dbReference type="InterPro" id="IPR005135">
    <property type="entry name" value="Endo/exonuclease/phosphatase"/>
</dbReference>
<evidence type="ECO:0000313" key="4">
    <source>
        <dbReference type="Proteomes" id="UP000467841"/>
    </source>
</evidence>
<dbReference type="PANTHER" id="PTHR33116">
    <property type="entry name" value="REVERSE TRANSCRIPTASE ZINC-BINDING DOMAIN-CONTAINING PROTEIN-RELATED-RELATED"/>
    <property type="match status" value="1"/>
</dbReference>
<evidence type="ECO:0000313" key="3">
    <source>
        <dbReference type="EMBL" id="CAA7061809.1"/>
    </source>
</evidence>
<reference evidence="3" key="1">
    <citation type="submission" date="2020-01" db="EMBL/GenBank/DDBJ databases">
        <authorList>
            <person name="Mishra B."/>
        </authorList>
    </citation>
    <scope>NUCLEOTIDE SEQUENCE [LARGE SCALE GENOMIC DNA]</scope>
</reference>
<dbReference type="InterPro" id="IPR043502">
    <property type="entry name" value="DNA/RNA_pol_sf"/>
</dbReference>
<dbReference type="Pfam" id="PF14392">
    <property type="entry name" value="zf-CCHC_4"/>
    <property type="match status" value="1"/>
</dbReference>
<dbReference type="InterPro" id="IPR025558">
    <property type="entry name" value="DUF4283"/>
</dbReference>
<dbReference type="PROSITE" id="PS50878">
    <property type="entry name" value="RT_POL"/>
    <property type="match status" value="1"/>
</dbReference>
<comment type="caution">
    <text evidence="3">The sequence shown here is derived from an EMBL/GenBank/DDBJ whole genome shotgun (WGS) entry which is preliminary data.</text>
</comment>
<proteinExistence type="predicted"/>
<dbReference type="SUPFAM" id="SSF56672">
    <property type="entry name" value="DNA/RNA polymerases"/>
    <property type="match status" value="1"/>
</dbReference>
<dbReference type="CDD" id="cd01650">
    <property type="entry name" value="RT_nLTR_like"/>
    <property type="match status" value="1"/>
</dbReference>
<dbReference type="Pfam" id="PF03372">
    <property type="entry name" value="Exo_endo_phos"/>
    <property type="match status" value="1"/>
</dbReference>
<name>A0A6D2LAL0_9BRAS</name>
<dbReference type="Pfam" id="PF13456">
    <property type="entry name" value="RVT_3"/>
    <property type="match status" value="1"/>
</dbReference>
<dbReference type="InterPro" id="IPR026960">
    <property type="entry name" value="RVT-Znf"/>
</dbReference>
<keyword evidence="4" id="KW-1185">Reference proteome</keyword>
<accession>A0A6D2LAL0</accession>
<dbReference type="OrthoDB" id="1111266at2759"/>
<feature type="domain" description="Reverse transcriptase" evidence="2">
    <location>
        <begin position="907"/>
        <end position="1177"/>
    </location>
</feature>
<evidence type="ECO:0000256" key="1">
    <source>
        <dbReference type="SAM" id="MobiDB-lite"/>
    </source>
</evidence>
<dbReference type="Pfam" id="PF00078">
    <property type="entry name" value="RVT_1"/>
    <property type="match status" value="1"/>
</dbReference>
<dbReference type="Gene3D" id="3.60.10.10">
    <property type="entry name" value="Endonuclease/exonuclease/phosphatase"/>
    <property type="match status" value="1"/>
</dbReference>
<organism evidence="3 4">
    <name type="scientific">Microthlaspi erraticum</name>
    <dbReference type="NCBI Taxonomy" id="1685480"/>
    <lineage>
        <taxon>Eukaryota</taxon>
        <taxon>Viridiplantae</taxon>
        <taxon>Streptophyta</taxon>
        <taxon>Embryophyta</taxon>
        <taxon>Tracheophyta</taxon>
        <taxon>Spermatophyta</taxon>
        <taxon>Magnoliopsida</taxon>
        <taxon>eudicotyledons</taxon>
        <taxon>Gunneridae</taxon>
        <taxon>Pentapetalae</taxon>
        <taxon>rosids</taxon>
        <taxon>malvids</taxon>
        <taxon>Brassicales</taxon>
        <taxon>Brassicaceae</taxon>
        <taxon>Coluteocarpeae</taxon>
        <taxon>Microthlaspi</taxon>
    </lineage>
</organism>
<dbReference type="InterPro" id="IPR025836">
    <property type="entry name" value="Zn_knuckle_CX2CX4HX4C"/>
</dbReference>
<evidence type="ECO:0000259" key="2">
    <source>
        <dbReference type="PROSITE" id="PS50878"/>
    </source>
</evidence>
<dbReference type="Pfam" id="PF13966">
    <property type="entry name" value="zf-RVT"/>
    <property type="match status" value="1"/>
</dbReference>
<dbReference type="InterPro" id="IPR000477">
    <property type="entry name" value="RT_dom"/>
</dbReference>
<dbReference type="Proteomes" id="UP000467841">
    <property type="component" value="Unassembled WGS sequence"/>
</dbReference>
<feature type="region of interest" description="Disordered" evidence="1">
    <location>
        <begin position="422"/>
        <end position="441"/>
    </location>
</feature>